<gene>
    <name evidence="1" type="ORF">RZN69_08230</name>
</gene>
<evidence type="ECO:0000313" key="2">
    <source>
        <dbReference type="Proteomes" id="UP001304300"/>
    </source>
</evidence>
<accession>A0AAQ3LBL3</accession>
<dbReference type="KEGG" id="puo:RZN69_08230"/>
<dbReference type="RefSeq" id="WP_317835616.1">
    <property type="nucleotide sequence ID" value="NZ_CP136920.1"/>
</dbReference>
<dbReference type="Proteomes" id="UP001304300">
    <property type="component" value="Chromosome"/>
</dbReference>
<keyword evidence="2" id="KW-1185">Reference proteome</keyword>
<sequence length="129" mass="14986">MKIKQLDTILESILKRTYLSDYCFASKDLDGILDRREDEGFEKEWIDSHKRIEAKFSDSNLSEETKEKIEEIRKESFLATSRATEQHEIASYVSDDFDLIAKNIALGLADPFIDSLFEKYIQDKLPEGN</sequence>
<dbReference type="EMBL" id="CP136920">
    <property type="protein sequence ID" value="WOO43079.1"/>
    <property type="molecule type" value="Genomic_DNA"/>
</dbReference>
<protein>
    <submittedName>
        <fullName evidence="1">Uncharacterized protein</fullName>
    </submittedName>
</protein>
<evidence type="ECO:0000313" key="1">
    <source>
        <dbReference type="EMBL" id="WOO43079.1"/>
    </source>
</evidence>
<organism evidence="1 2">
    <name type="scientific">Rubellicoccus peritrichatus</name>
    <dbReference type="NCBI Taxonomy" id="3080537"/>
    <lineage>
        <taxon>Bacteria</taxon>
        <taxon>Pseudomonadati</taxon>
        <taxon>Verrucomicrobiota</taxon>
        <taxon>Opitutia</taxon>
        <taxon>Puniceicoccales</taxon>
        <taxon>Cerasicoccaceae</taxon>
        <taxon>Rubellicoccus</taxon>
    </lineage>
</organism>
<proteinExistence type="predicted"/>
<name>A0AAQ3LBL3_9BACT</name>
<reference evidence="1 2" key="1">
    <citation type="submission" date="2023-10" db="EMBL/GenBank/DDBJ databases">
        <title>Rubellicoccus peritrichatus gen. nov., sp. nov., isolated from an algae of coral reef tank.</title>
        <authorList>
            <person name="Luo J."/>
        </authorList>
    </citation>
    <scope>NUCLEOTIDE SEQUENCE [LARGE SCALE GENOMIC DNA]</scope>
    <source>
        <strain evidence="1 2">CR14</strain>
    </source>
</reference>
<dbReference type="AlphaFoldDB" id="A0AAQ3LBL3"/>